<dbReference type="EMBL" id="RDFA01000001">
    <property type="protein sequence ID" value="RXK51076.1"/>
    <property type="molecule type" value="Genomic_DNA"/>
</dbReference>
<name>A0A498KZB7_9EURY</name>
<protein>
    <submittedName>
        <fullName evidence="1">Uncharacterized protein</fullName>
    </submittedName>
</protein>
<dbReference type="AlphaFoldDB" id="A0A498KZB7"/>
<sequence>MADITLFELHLDDASFSNSAPFFGGSGDGEDVTEADDADESGSGAASKLYLLLALGAIVGLAWLASRSEVAEEIEIDEEIELTS</sequence>
<dbReference type="RefSeq" id="WP_129066944.1">
    <property type="nucleotide sequence ID" value="NZ_RDFA01000001.1"/>
</dbReference>
<dbReference type="Proteomes" id="UP000289691">
    <property type="component" value="Unassembled WGS sequence"/>
</dbReference>
<comment type="caution">
    <text evidence="1">The sequence shown here is derived from an EMBL/GenBank/DDBJ whole genome shotgun (WGS) entry which is preliminary data.</text>
</comment>
<evidence type="ECO:0000313" key="1">
    <source>
        <dbReference type="EMBL" id="RXK51076.1"/>
    </source>
</evidence>
<evidence type="ECO:0000313" key="2">
    <source>
        <dbReference type="Proteomes" id="UP000289691"/>
    </source>
</evidence>
<reference evidence="1 2" key="1">
    <citation type="submission" date="2019-01" db="EMBL/GenBank/DDBJ databases">
        <title>Halorientalis sp. F13-25 a new haloarchaeum isolated from hypersaline water.</title>
        <authorList>
            <person name="Ana D.-V."/>
            <person name="Cristina S.-P."/>
            <person name="Antonio V."/>
        </authorList>
    </citation>
    <scope>NUCLEOTIDE SEQUENCE [LARGE SCALE GENOMIC DNA]</scope>
    <source>
        <strain evidence="1 2">F13-25</strain>
    </source>
</reference>
<dbReference type="OrthoDB" id="385521at2157"/>
<accession>A0A498KZB7</accession>
<gene>
    <name evidence="1" type="ORF">EAF64_00015</name>
</gene>
<proteinExistence type="predicted"/>
<organism evidence="1 2">
    <name type="scientific">Halorientalis pallida</name>
    <dbReference type="NCBI Taxonomy" id="2479928"/>
    <lineage>
        <taxon>Archaea</taxon>
        <taxon>Methanobacteriati</taxon>
        <taxon>Methanobacteriota</taxon>
        <taxon>Stenosarchaea group</taxon>
        <taxon>Halobacteria</taxon>
        <taxon>Halobacteriales</taxon>
        <taxon>Haloarculaceae</taxon>
        <taxon>Halorientalis</taxon>
    </lineage>
</organism>
<keyword evidence="2" id="KW-1185">Reference proteome</keyword>